<comment type="subcellular location">
    <subcellularLocation>
        <location evidence="3">Membrane</location>
    </subcellularLocation>
</comment>
<evidence type="ECO:0000259" key="4">
    <source>
        <dbReference type="PROSITE" id="PS50222"/>
    </source>
</evidence>
<proteinExistence type="inferred from homology"/>
<dbReference type="AlphaFoldDB" id="A0AAW1KFB8"/>
<keyword evidence="6" id="KW-1185">Reference proteome</keyword>
<dbReference type="GO" id="GO:0019722">
    <property type="term" value="P:calcium-mediated signaling"/>
    <property type="evidence" value="ECO:0007669"/>
    <property type="project" value="UniProtKB-UniRule"/>
</dbReference>
<keyword evidence="3" id="KW-0472">Membrane</keyword>
<comment type="function">
    <text evidence="3">Acts as a calcium sensor. CBL proteins interact with CIPK serine-threonine protein kinases. Binding of a CBL protein to the regulatory NAF domain of a CIPK protein lead to the activation of the kinase in a calcium-dependent manner.</text>
</comment>
<gene>
    <name evidence="5" type="ORF">RND81_06G249300</name>
</gene>
<dbReference type="EMBL" id="JBDFQZ010000006">
    <property type="protein sequence ID" value="KAK9716668.1"/>
    <property type="molecule type" value="Genomic_DNA"/>
</dbReference>
<keyword evidence="3" id="KW-0106">Calcium</keyword>
<dbReference type="PANTHER" id="PTHR23056:SF108">
    <property type="entry name" value="CALCINEURIN B-LIKE PROTEIN 5"/>
    <property type="match status" value="1"/>
</dbReference>
<comment type="subunit">
    <text evidence="3">Homodimer. Interacts with CIPK.</text>
</comment>
<evidence type="ECO:0000256" key="2">
    <source>
        <dbReference type="ARBA" id="ARBA00023774"/>
    </source>
</evidence>
<evidence type="ECO:0000256" key="1">
    <source>
        <dbReference type="ARBA" id="ARBA00022737"/>
    </source>
</evidence>
<feature type="domain" description="EF-hand" evidence="4">
    <location>
        <begin position="93"/>
        <end position="128"/>
    </location>
</feature>
<protein>
    <recommendedName>
        <fullName evidence="3">Calcineurin B-like protein</fullName>
    </recommendedName>
</protein>
<dbReference type="PRINTS" id="PR00450">
    <property type="entry name" value="RECOVERIN"/>
</dbReference>
<dbReference type="PANTHER" id="PTHR23056">
    <property type="entry name" value="CALCINEURIN B"/>
    <property type="match status" value="1"/>
</dbReference>
<dbReference type="SMART" id="SM00054">
    <property type="entry name" value="EFh"/>
    <property type="match status" value="3"/>
</dbReference>
<organism evidence="5 6">
    <name type="scientific">Saponaria officinalis</name>
    <name type="common">Common soapwort</name>
    <name type="synonym">Lychnis saponaria</name>
    <dbReference type="NCBI Taxonomy" id="3572"/>
    <lineage>
        <taxon>Eukaryota</taxon>
        <taxon>Viridiplantae</taxon>
        <taxon>Streptophyta</taxon>
        <taxon>Embryophyta</taxon>
        <taxon>Tracheophyta</taxon>
        <taxon>Spermatophyta</taxon>
        <taxon>Magnoliopsida</taxon>
        <taxon>eudicotyledons</taxon>
        <taxon>Gunneridae</taxon>
        <taxon>Pentapetalae</taxon>
        <taxon>Caryophyllales</taxon>
        <taxon>Caryophyllaceae</taxon>
        <taxon>Caryophylleae</taxon>
        <taxon>Saponaria</taxon>
    </lineage>
</organism>
<dbReference type="InterPro" id="IPR011992">
    <property type="entry name" value="EF-hand-dom_pair"/>
</dbReference>
<dbReference type="SUPFAM" id="SSF47473">
    <property type="entry name" value="EF-hand"/>
    <property type="match status" value="1"/>
</dbReference>
<dbReference type="PROSITE" id="PS50222">
    <property type="entry name" value="EF_HAND_2"/>
    <property type="match status" value="3"/>
</dbReference>
<name>A0AAW1KFB8_SAPOF</name>
<dbReference type="GO" id="GO:0019900">
    <property type="term" value="F:kinase binding"/>
    <property type="evidence" value="ECO:0007669"/>
    <property type="project" value="UniProtKB-UniRule"/>
</dbReference>
<dbReference type="InterPro" id="IPR002048">
    <property type="entry name" value="EF_hand_dom"/>
</dbReference>
<dbReference type="GO" id="GO:0005509">
    <property type="term" value="F:calcium ion binding"/>
    <property type="evidence" value="ECO:0007669"/>
    <property type="project" value="UniProtKB-UniRule"/>
</dbReference>
<dbReference type="Gene3D" id="1.10.238.10">
    <property type="entry name" value="EF-hand"/>
    <property type="match status" value="1"/>
</dbReference>
<feature type="domain" description="EF-hand" evidence="4">
    <location>
        <begin position="137"/>
        <end position="172"/>
    </location>
</feature>
<dbReference type="GO" id="GO:0016020">
    <property type="term" value="C:membrane"/>
    <property type="evidence" value="ECO:0007669"/>
    <property type="project" value="UniProtKB-SubCell"/>
</dbReference>
<dbReference type="FunFam" id="1.10.238.10:FF:000073">
    <property type="entry name" value="calcineurin B-like protein 3"/>
    <property type="match status" value="1"/>
</dbReference>
<feature type="domain" description="EF-hand" evidence="4">
    <location>
        <begin position="56"/>
        <end position="91"/>
    </location>
</feature>
<dbReference type="Pfam" id="PF13499">
    <property type="entry name" value="EF-hand_7"/>
    <property type="match status" value="1"/>
</dbReference>
<comment type="similarity">
    <text evidence="2 3">Belongs to the calcineurin regulatory subunit family.</text>
</comment>
<evidence type="ECO:0000313" key="5">
    <source>
        <dbReference type="EMBL" id="KAK9716668.1"/>
    </source>
</evidence>
<evidence type="ECO:0000256" key="3">
    <source>
        <dbReference type="RuleBase" id="RU369080"/>
    </source>
</evidence>
<comment type="caution">
    <text evidence="5">The sequence shown here is derived from an EMBL/GenBank/DDBJ whole genome shotgun (WGS) entry which is preliminary data.</text>
</comment>
<reference evidence="5" key="1">
    <citation type="submission" date="2024-03" db="EMBL/GenBank/DDBJ databases">
        <title>WGS assembly of Saponaria officinalis var. Norfolk2.</title>
        <authorList>
            <person name="Jenkins J."/>
            <person name="Shu S."/>
            <person name="Grimwood J."/>
            <person name="Barry K."/>
            <person name="Goodstein D."/>
            <person name="Schmutz J."/>
            <person name="Leebens-Mack J."/>
            <person name="Osbourn A."/>
        </authorList>
    </citation>
    <scope>NUCLEOTIDE SEQUENCE [LARGE SCALE GENOMIC DNA]</scope>
    <source>
        <strain evidence="5">JIC</strain>
    </source>
</reference>
<dbReference type="Proteomes" id="UP001443914">
    <property type="component" value="Unassembled WGS sequence"/>
</dbReference>
<sequence length="218" mass="25427">MTFSPSFVPGVFSQQVNVSELENLYELYRRLSNSIVADGYINQEEFVFGLFRSRNKQNFFADRMFQMFDSKHDGLIDFGEFVRSLNIFHPKAPLEDKVSFAFQLYNIRQTGYIRFEEVKDMVLAFLHESDLILSDDIIDTIVLKTFEEADSKGDRKIDLEEWRTFVDRYPAVLKNMTLPYLMNITTTFPNFVKSKDMVDPSPDPRLTGMPLCTGLPFF</sequence>
<keyword evidence="3" id="KW-0479">Metal-binding</keyword>
<evidence type="ECO:0000313" key="6">
    <source>
        <dbReference type="Proteomes" id="UP001443914"/>
    </source>
</evidence>
<keyword evidence="1 3" id="KW-0677">Repeat</keyword>
<dbReference type="InterPro" id="IPR045198">
    <property type="entry name" value="CNBL1-10"/>
</dbReference>
<dbReference type="Pfam" id="PF13202">
    <property type="entry name" value="EF-hand_5"/>
    <property type="match status" value="1"/>
</dbReference>
<accession>A0AAW1KFB8</accession>